<dbReference type="AlphaFoldDB" id="A0AAE3DL91"/>
<proteinExistence type="predicted"/>
<feature type="non-terminal residue" evidence="2">
    <location>
        <position position="230"/>
    </location>
</feature>
<keyword evidence="3" id="KW-1185">Reference proteome</keyword>
<feature type="domain" description="Virulence-associated protein E-like" evidence="1">
    <location>
        <begin position="114"/>
        <end position="230"/>
    </location>
</feature>
<accession>A0AAE3DL91</accession>
<dbReference type="Pfam" id="PF05272">
    <property type="entry name" value="VapE-like_dom"/>
    <property type="match status" value="1"/>
</dbReference>
<dbReference type="Proteomes" id="UP001198962">
    <property type="component" value="Unassembled WGS sequence"/>
</dbReference>
<dbReference type="EMBL" id="JAJEPU010000091">
    <property type="protein sequence ID" value="MCC2166052.1"/>
    <property type="molecule type" value="Genomic_DNA"/>
</dbReference>
<protein>
    <submittedName>
        <fullName evidence="2">Virulence-associated E family protein</fullName>
    </submittedName>
</protein>
<dbReference type="PANTHER" id="PTHR34985:SF1">
    <property type="entry name" value="SLR0554 PROTEIN"/>
    <property type="match status" value="1"/>
</dbReference>
<dbReference type="RefSeq" id="WP_308452184.1">
    <property type="nucleotide sequence ID" value="NZ_JAJEPU010000091.1"/>
</dbReference>
<gene>
    <name evidence="2" type="ORF">LKD32_14500</name>
</gene>
<comment type="caution">
    <text evidence="2">The sequence shown here is derived from an EMBL/GenBank/DDBJ whole genome shotgun (WGS) entry which is preliminary data.</text>
</comment>
<sequence>MNAMQPPQSIEEIKEGLETTEKGGVRQSIRNCLAVFQRDPLLSGAIAYNILTDRKDIIKPIGFQRESTALKDTDMKYLLLYLEETYGLTSEKKIDNAIGIVANENKYHPIRDYLNTLVWDGTERIRFCLRHFLGADADDYTYEALKLFLLGAISRAFQPGCKFEIMLCLVGGQGAGKSTFFRLLAVRDEWFSDDLRKLDDDNVYRKLQGHWIIEMSEMMATANAKSIEEI</sequence>
<dbReference type="InterPro" id="IPR007936">
    <property type="entry name" value="VapE-like_dom"/>
</dbReference>
<evidence type="ECO:0000313" key="3">
    <source>
        <dbReference type="Proteomes" id="UP001198962"/>
    </source>
</evidence>
<reference evidence="2" key="1">
    <citation type="submission" date="2021-10" db="EMBL/GenBank/DDBJ databases">
        <title>Anaerobic single-cell dispensing facilitates the cultivation of human gut bacteria.</title>
        <authorList>
            <person name="Afrizal A."/>
        </authorList>
    </citation>
    <scope>NUCLEOTIDE SEQUENCE</scope>
    <source>
        <strain evidence="2">CLA-AA-H274</strain>
    </source>
</reference>
<organism evidence="2 3">
    <name type="scientific">Brotaphodocola catenula</name>
    <dbReference type="NCBI Taxonomy" id="2885361"/>
    <lineage>
        <taxon>Bacteria</taxon>
        <taxon>Bacillati</taxon>
        <taxon>Bacillota</taxon>
        <taxon>Clostridia</taxon>
        <taxon>Lachnospirales</taxon>
        <taxon>Lachnospiraceae</taxon>
        <taxon>Brotaphodocola</taxon>
    </lineage>
</organism>
<evidence type="ECO:0000313" key="2">
    <source>
        <dbReference type="EMBL" id="MCC2166052.1"/>
    </source>
</evidence>
<name>A0AAE3DL91_9FIRM</name>
<dbReference type="PANTHER" id="PTHR34985">
    <property type="entry name" value="SLR0554 PROTEIN"/>
    <property type="match status" value="1"/>
</dbReference>
<dbReference type="SUPFAM" id="SSF53795">
    <property type="entry name" value="PEP carboxykinase-like"/>
    <property type="match status" value="1"/>
</dbReference>
<evidence type="ECO:0000259" key="1">
    <source>
        <dbReference type="Pfam" id="PF05272"/>
    </source>
</evidence>